<proteinExistence type="predicted"/>
<dbReference type="EMBL" id="DS655061">
    <property type="protein sequence ID" value="EEC02751.1"/>
    <property type="molecule type" value="Genomic_DNA"/>
</dbReference>
<dbReference type="Proteomes" id="UP000001555">
    <property type="component" value="Unassembled WGS sequence"/>
</dbReference>
<sequence>MQWKVRFLHVLVAFHSLNLNSGCIIFFTVSTKIRRRSKSTLHHSPCVCSVPVYTCFDWGSGILT</sequence>
<keyword evidence="4" id="KW-1185">Reference proteome</keyword>
<keyword evidence="1" id="KW-0472">Membrane</keyword>
<accession>B7P829</accession>
<dbReference type="EMBL" id="ABJB010816162">
    <property type="status" value="NOT_ANNOTATED_CDS"/>
    <property type="molecule type" value="Genomic_DNA"/>
</dbReference>
<protein>
    <submittedName>
        <fullName evidence="2 3">Uncharacterized protein</fullName>
    </submittedName>
</protein>
<evidence type="ECO:0000313" key="2">
    <source>
        <dbReference type="EMBL" id="EEC02751.1"/>
    </source>
</evidence>
<dbReference type="EnsemblMetazoa" id="ISCW003064-RA">
    <property type="protein sequence ID" value="ISCW003064-PA"/>
    <property type="gene ID" value="ISCW003064"/>
</dbReference>
<keyword evidence="1" id="KW-1133">Transmembrane helix</keyword>
<name>B7P829_IXOSC</name>
<dbReference type="AlphaFoldDB" id="B7P829"/>
<feature type="transmembrane region" description="Helical" evidence="1">
    <location>
        <begin position="6"/>
        <end position="29"/>
    </location>
</feature>
<organism>
    <name type="scientific">Ixodes scapularis</name>
    <name type="common">Black-legged tick</name>
    <name type="synonym">Deer tick</name>
    <dbReference type="NCBI Taxonomy" id="6945"/>
    <lineage>
        <taxon>Eukaryota</taxon>
        <taxon>Metazoa</taxon>
        <taxon>Ecdysozoa</taxon>
        <taxon>Arthropoda</taxon>
        <taxon>Chelicerata</taxon>
        <taxon>Arachnida</taxon>
        <taxon>Acari</taxon>
        <taxon>Parasitiformes</taxon>
        <taxon>Ixodida</taxon>
        <taxon>Ixodoidea</taxon>
        <taxon>Ixodidae</taxon>
        <taxon>Ixodinae</taxon>
        <taxon>Ixodes</taxon>
    </lineage>
</organism>
<keyword evidence="1" id="KW-0812">Transmembrane</keyword>
<dbReference type="VEuPathDB" id="VectorBase:ISCI003064"/>
<dbReference type="PaxDb" id="6945-B7P829"/>
<dbReference type="VEuPathDB" id="VectorBase:ISCW003064"/>
<dbReference type="HOGENOM" id="CLU_2870068_0_0_1"/>
<evidence type="ECO:0000313" key="3">
    <source>
        <dbReference type="EnsemblMetazoa" id="ISCW003064-PA"/>
    </source>
</evidence>
<evidence type="ECO:0000256" key="1">
    <source>
        <dbReference type="SAM" id="Phobius"/>
    </source>
</evidence>
<reference evidence="2 4" key="1">
    <citation type="submission" date="2008-03" db="EMBL/GenBank/DDBJ databases">
        <title>Annotation of Ixodes scapularis.</title>
        <authorList>
            <consortium name="Ixodes scapularis Genome Project Consortium"/>
            <person name="Caler E."/>
            <person name="Hannick L.I."/>
            <person name="Bidwell S."/>
            <person name="Joardar V."/>
            <person name="Thiagarajan M."/>
            <person name="Amedeo P."/>
            <person name="Galinsky K.J."/>
            <person name="Schobel S."/>
            <person name="Inman J."/>
            <person name="Hostetler J."/>
            <person name="Miller J."/>
            <person name="Hammond M."/>
            <person name="Megy K."/>
            <person name="Lawson D."/>
            <person name="Kodira C."/>
            <person name="Sutton G."/>
            <person name="Meyer J."/>
            <person name="Hill C.A."/>
            <person name="Birren B."/>
            <person name="Nene V."/>
            <person name="Collins F."/>
            <person name="Alarcon-Chaidez F."/>
            <person name="Wikel S."/>
            <person name="Strausberg R."/>
        </authorList>
    </citation>
    <scope>NUCLEOTIDE SEQUENCE [LARGE SCALE GENOMIC DNA]</scope>
    <source>
        <strain evidence="4">Wikel</strain>
        <strain evidence="2">Wikel colony</strain>
    </source>
</reference>
<gene>
    <name evidence="2" type="ORF">IscW_ISCW003064</name>
</gene>
<evidence type="ECO:0000313" key="4">
    <source>
        <dbReference type="Proteomes" id="UP000001555"/>
    </source>
</evidence>
<dbReference type="InParanoid" id="B7P829"/>
<reference evidence="3" key="2">
    <citation type="submission" date="2020-05" db="UniProtKB">
        <authorList>
            <consortium name="EnsemblMetazoa"/>
        </authorList>
    </citation>
    <scope>IDENTIFICATION</scope>
    <source>
        <strain evidence="3">wikel</strain>
    </source>
</reference>